<dbReference type="EnsemblPlants" id="AES67035">
    <property type="protein sequence ID" value="AES67035"/>
    <property type="gene ID" value="MTR_2g086110"/>
</dbReference>
<reference evidence="2 4" key="1">
    <citation type="journal article" date="2011" name="Nature">
        <title>The Medicago genome provides insight into the evolution of rhizobial symbioses.</title>
        <authorList>
            <person name="Young N.D."/>
            <person name="Debelle F."/>
            <person name="Oldroyd G.E."/>
            <person name="Geurts R."/>
            <person name="Cannon S.B."/>
            <person name="Udvardi M.K."/>
            <person name="Benedito V.A."/>
            <person name="Mayer K.F."/>
            <person name="Gouzy J."/>
            <person name="Schoof H."/>
            <person name="Van de Peer Y."/>
            <person name="Proost S."/>
            <person name="Cook D.R."/>
            <person name="Meyers B.C."/>
            <person name="Spannagl M."/>
            <person name="Cheung F."/>
            <person name="De Mita S."/>
            <person name="Krishnakumar V."/>
            <person name="Gundlach H."/>
            <person name="Zhou S."/>
            <person name="Mudge J."/>
            <person name="Bharti A.K."/>
            <person name="Murray J.D."/>
            <person name="Naoumkina M.A."/>
            <person name="Rosen B."/>
            <person name="Silverstein K.A."/>
            <person name="Tang H."/>
            <person name="Rombauts S."/>
            <person name="Zhao P.X."/>
            <person name="Zhou P."/>
            <person name="Barbe V."/>
            <person name="Bardou P."/>
            <person name="Bechner M."/>
            <person name="Bellec A."/>
            <person name="Berger A."/>
            <person name="Berges H."/>
            <person name="Bidwell S."/>
            <person name="Bisseling T."/>
            <person name="Choisne N."/>
            <person name="Couloux A."/>
            <person name="Denny R."/>
            <person name="Deshpande S."/>
            <person name="Dai X."/>
            <person name="Doyle J.J."/>
            <person name="Dudez A.M."/>
            <person name="Farmer A.D."/>
            <person name="Fouteau S."/>
            <person name="Franken C."/>
            <person name="Gibelin C."/>
            <person name="Gish J."/>
            <person name="Goldstein S."/>
            <person name="Gonzalez A.J."/>
            <person name="Green P.J."/>
            <person name="Hallab A."/>
            <person name="Hartog M."/>
            <person name="Hua A."/>
            <person name="Humphray S.J."/>
            <person name="Jeong D.H."/>
            <person name="Jing Y."/>
            <person name="Jocker A."/>
            <person name="Kenton S.M."/>
            <person name="Kim D.J."/>
            <person name="Klee K."/>
            <person name="Lai H."/>
            <person name="Lang C."/>
            <person name="Lin S."/>
            <person name="Macmil S.L."/>
            <person name="Magdelenat G."/>
            <person name="Matthews L."/>
            <person name="McCorrison J."/>
            <person name="Monaghan E.L."/>
            <person name="Mun J.H."/>
            <person name="Najar F.Z."/>
            <person name="Nicholson C."/>
            <person name="Noirot C."/>
            <person name="O'Bleness M."/>
            <person name="Paule C.R."/>
            <person name="Poulain J."/>
            <person name="Prion F."/>
            <person name="Qin B."/>
            <person name="Qu C."/>
            <person name="Retzel E.F."/>
            <person name="Riddle C."/>
            <person name="Sallet E."/>
            <person name="Samain S."/>
            <person name="Samson N."/>
            <person name="Sanders I."/>
            <person name="Saurat O."/>
            <person name="Scarpelli C."/>
            <person name="Schiex T."/>
            <person name="Segurens B."/>
            <person name="Severin A.J."/>
            <person name="Sherrier D.J."/>
            <person name="Shi R."/>
            <person name="Sims S."/>
            <person name="Singer S.R."/>
            <person name="Sinharoy S."/>
            <person name="Sterck L."/>
            <person name="Viollet A."/>
            <person name="Wang B.B."/>
            <person name="Wang K."/>
            <person name="Wang M."/>
            <person name="Wang X."/>
            <person name="Warfsmann J."/>
            <person name="Weissenbach J."/>
            <person name="White D.D."/>
            <person name="White J.D."/>
            <person name="Wiley G.B."/>
            <person name="Wincker P."/>
            <person name="Xing Y."/>
            <person name="Yang L."/>
            <person name="Yao Z."/>
            <person name="Ying F."/>
            <person name="Zhai J."/>
            <person name="Zhou L."/>
            <person name="Zuber A."/>
            <person name="Denarie J."/>
            <person name="Dixon R.A."/>
            <person name="May G.D."/>
            <person name="Schwartz D.C."/>
            <person name="Rogers J."/>
            <person name="Quetier F."/>
            <person name="Town C.D."/>
            <person name="Roe B.A."/>
        </authorList>
    </citation>
    <scope>NUCLEOTIDE SEQUENCE [LARGE SCALE GENOMIC DNA]</scope>
    <source>
        <strain evidence="2">A17</strain>
        <strain evidence="3 4">cv. Jemalong A17</strain>
    </source>
</reference>
<evidence type="ECO:0000313" key="2">
    <source>
        <dbReference type="EMBL" id="AES67035.2"/>
    </source>
</evidence>
<organism evidence="2 4">
    <name type="scientific">Medicago truncatula</name>
    <name type="common">Barrel medic</name>
    <name type="synonym">Medicago tribuloides</name>
    <dbReference type="NCBI Taxonomy" id="3880"/>
    <lineage>
        <taxon>Eukaryota</taxon>
        <taxon>Viridiplantae</taxon>
        <taxon>Streptophyta</taxon>
        <taxon>Embryophyta</taxon>
        <taxon>Tracheophyta</taxon>
        <taxon>Spermatophyta</taxon>
        <taxon>Magnoliopsida</taxon>
        <taxon>eudicotyledons</taxon>
        <taxon>Gunneridae</taxon>
        <taxon>Pentapetalae</taxon>
        <taxon>rosids</taxon>
        <taxon>fabids</taxon>
        <taxon>Fabales</taxon>
        <taxon>Fabaceae</taxon>
        <taxon>Papilionoideae</taxon>
        <taxon>50 kb inversion clade</taxon>
        <taxon>NPAAA clade</taxon>
        <taxon>Hologalegina</taxon>
        <taxon>IRL clade</taxon>
        <taxon>Trifolieae</taxon>
        <taxon>Medicago</taxon>
    </lineage>
</organism>
<dbReference type="EMBL" id="CM001218">
    <property type="protein sequence ID" value="AES67035.2"/>
    <property type="molecule type" value="Genomic_DNA"/>
</dbReference>
<gene>
    <name evidence="2" type="ordered locus">MTR_2g086110</name>
</gene>
<dbReference type="AlphaFoldDB" id="G7ITP6"/>
<evidence type="ECO:0000256" key="1">
    <source>
        <dbReference type="SAM" id="MobiDB-lite"/>
    </source>
</evidence>
<dbReference type="PaxDb" id="3880-AES67035"/>
<reference evidence="3" key="3">
    <citation type="submission" date="2015-04" db="UniProtKB">
        <authorList>
            <consortium name="EnsemblPlants"/>
        </authorList>
    </citation>
    <scope>IDENTIFICATION</scope>
    <source>
        <strain evidence="3">cv. Jemalong A17</strain>
    </source>
</reference>
<name>G7ITP6_MEDTR</name>
<accession>G7ITP6</accession>
<protein>
    <submittedName>
        <fullName evidence="2 3">Uncharacterized protein</fullName>
    </submittedName>
</protein>
<keyword evidence="4" id="KW-1185">Reference proteome</keyword>
<evidence type="ECO:0000313" key="4">
    <source>
        <dbReference type="Proteomes" id="UP000002051"/>
    </source>
</evidence>
<sequence>MLRVAFLFVDLGACDARADRARGLKLDAEREDFLDNVGTREDDGDDSDDSNKEHYPPFAMPKKMTNFKWVLGVRFGTKDEFKEAITNYVI</sequence>
<dbReference type="Proteomes" id="UP000002051">
    <property type="component" value="Chromosome 2"/>
</dbReference>
<dbReference type="HOGENOM" id="CLU_179579_0_0_1"/>
<proteinExistence type="predicted"/>
<accession>A0A0C3V6P5</accession>
<evidence type="ECO:0000313" key="3">
    <source>
        <dbReference type="EnsemblPlants" id="AES67035"/>
    </source>
</evidence>
<feature type="region of interest" description="Disordered" evidence="1">
    <location>
        <begin position="35"/>
        <end position="57"/>
    </location>
</feature>
<reference evidence="2 4" key="2">
    <citation type="journal article" date="2014" name="BMC Genomics">
        <title>An improved genome release (version Mt4.0) for the model legume Medicago truncatula.</title>
        <authorList>
            <person name="Tang H."/>
            <person name="Krishnakumar V."/>
            <person name="Bidwell S."/>
            <person name="Rosen B."/>
            <person name="Chan A."/>
            <person name="Zhou S."/>
            <person name="Gentzbittel L."/>
            <person name="Childs K.L."/>
            <person name="Yandell M."/>
            <person name="Gundlach H."/>
            <person name="Mayer K.F."/>
            <person name="Schwartz D.C."/>
            <person name="Town C.D."/>
        </authorList>
    </citation>
    <scope>GENOME REANNOTATION</scope>
    <source>
        <strain evidence="3 4">cv. Jemalong A17</strain>
    </source>
</reference>